<dbReference type="PANTHER" id="PTHR42776:SF27">
    <property type="entry name" value="DIPEPTIDYL PEPTIDASE FAMILY MEMBER 6"/>
    <property type="match status" value="1"/>
</dbReference>
<organism evidence="3">
    <name type="scientific">Microbacterium sp. A8/3-1</name>
    <dbReference type="NCBI Taxonomy" id="3160749"/>
    <lineage>
        <taxon>Bacteria</taxon>
        <taxon>Bacillati</taxon>
        <taxon>Actinomycetota</taxon>
        <taxon>Actinomycetes</taxon>
        <taxon>Micrococcales</taxon>
        <taxon>Microbacteriaceae</taxon>
        <taxon>Microbacterium</taxon>
    </lineage>
</organism>
<dbReference type="SUPFAM" id="SSF69322">
    <property type="entry name" value="Tricorn protease domain 2"/>
    <property type="match status" value="1"/>
</dbReference>
<sequence length="619" mass="66231">MLHTPEDATTAMIDQRFAVPYLMTVRPAAGAADRALVIENHPEGARGRLWQAPNAPEGLLPFDVSTGAIVTPDGRWIVDLDDGGGSEVGALAAISLDGSERVALTPGREPYVLRGLVFSFDGSTLIATVVDEEGFHVLAIPAAPWGAPRVVYSNPIEAWFGMPSADATLVSIDTTDHNPGIRRPRITVVDAATGATVATLDDLPDGPVRAVQFSSVVGDDRLFLNTERSGFSRPAIWHPRTGERHDFDLPDLAGEVIALDWHAPSGRILALHVDGGIHRLLEIDETDGGVRTVLEGGSFAEPDIANLHPFYWTSYYAPDGAVRAMRSSWDVPLRVTEVAADGAEKTLIAPAAVPPGQPLTSTLVTSADGTRVQLWSGRPAGREPLGTILEIHGGPMLVAVDHYNPSAQSWLDAGFAYASLNYRGSVTFGRAFREGFWNAGGDREIEDVSAAIAWLRAQGLADPASTFVTGASYGGHMTLLSVGRLPELFAGGFAHVAVADWSVTIDAMNPAVRSVWSSWVPPELVERFSAISYLDDVTASVWINQGSIDTRTPVVGVQGYVDRLRARGGDAVLEIFEGGHEPTGLRGAAHDQRRMQELALRTLAGERWDAPGIVPSQEH</sequence>
<dbReference type="Pfam" id="PF00326">
    <property type="entry name" value="Peptidase_S9"/>
    <property type="match status" value="1"/>
</dbReference>
<dbReference type="GO" id="GO:0004252">
    <property type="term" value="F:serine-type endopeptidase activity"/>
    <property type="evidence" value="ECO:0007669"/>
    <property type="project" value="TreeGrafter"/>
</dbReference>
<evidence type="ECO:0000313" key="3">
    <source>
        <dbReference type="EMBL" id="XBX76946.1"/>
    </source>
</evidence>
<feature type="domain" description="Peptidase S9 prolyl oligopeptidase catalytic" evidence="2">
    <location>
        <begin position="407"/>
        <end position="584"/>
    </location>
</feature>
<accession>A0AAU7VS65</accession>
<keyword evidence="1" id="KW-0378">Hydrolase</keyword>
<reference evidence="3" key="1">
    <citation type="submission" date="2024-06" db="EMBL/GenBank/DDBJ databases">
        <title>Draft genome sequence of Microbacterium sp. strain A8/3-1, isolated from Oxytropis tragacanthoides Fisch. ex DC. Root nodules in the Altai region of Russia.</title>
        <authorList>
            <person name="Sazanova A."/>
            <person name="Guro P."/>
            <person name="Kuznetsova I."/>
            <person name="Belimov A."/>
            <person name="Safronova V."/>
        </authorList>
    </citation>
    <scope>NUCLEOTIDE SEQUENCE</scope>
    <source>
        <strain evidence="3">A8/3-1</strain>
    </source>
</reference>
<dbReference type="InterPro" id="IPR001375">
    <property type="entry name" value="Peptidase_S9_cat"/>
</dbReference>
<dbReference type="PANTHER" id="PTHR42776">
    <property type="entry name" value="SERINE PEPTIDASE S9 FAMILY MEMBER"/>
    <property type="match status" value="1"/>
</dbReference>
<name>A0AAU7VS65_9MICO</name>
<dbReference type="GO" id="GO:0006508">
    <property type="term" value="P:proteolysis"/>
    <property type="evidence" value="ECO:0007669"/>
    <property type="project" value="InterPro"/>
</dbReference>
<protein>
    <submittedName>
        <fullName evidence="3">Prolyl oligopeptidase family serine peptidase</fullName>
    </submittedName>
</protein>
<evidence type="ECO:0000259" key="2">
    <source>
        <dbReference type="Pfam" id="PF00326"/>
    </source>
</evidence>
<dbReference type="RefSeq" id="WP_350350518.1">
    <property type="nucleotide sequence ID" value="NZ_CP158357.1"/>
</dbReference>
<dbReference type="SUPFAM" id="SSF53474">
    <property type="entry name" value="alpha/beta-Hydrolases"/>
    <property type="match status" value="1"/>
</dbReference>
<gene>
    <name evidence="3" type="ORF">ABS642_13600</name>
</gene>
<dbReference type="Gene3D" id="3.40.50.1820">
    <property type="entry name" value="alpha/beta hydrolase"/>
    <property type="match status" value="1"/>
</dbReference>
<dbReference type="InterPro" id="IPR029058">
    <property type="entry name" value="AB_hydrolase_fold"/>
</dbReference>
<evidence type="ECO:0000256" key="1">
    <source>
        <dbReference type="ARBA" id="ARBA00022801"/>
    </source>
</evidence>
<proteinExistence type="predicted"/>
<dbReference type="EMBL" id="CP158357">
    <property type="protein sequence ID" value="XBX76946.1"/>
    <property type="molecule type" value="Genomic_DNA"/>
</dbReference>
<dbReference type="AlphaFoldDB" id="A0AAU7VS65"/>